<keyword evidence="4 7" id="KW-0064">Aspartyl protease</keyword>
<evidence type="ECO:0000256" key="5">
    <source>
        <dbReference type="ARBA" id="ARBA00022801"/>
    </source>
</evidence>
<dbReference type="PANTHER" id="PTHR47966">
    <property type="entry name" value="BETA-SITE APP-CLEAVING ENZYME, ISOFORM A-RELATED"/>
    <property type="match status" value="1"/>
</dbReference>
<dbReference type="InterPro" id="IPR001969">
    <property type="entry name" value="Aspartic_peptidase_AS"/>
</dbReference>
<feature type="domain" description="Peptidase A1" evidence="9">
    <location>
        <begin position="65"/>
        <end position="371"/>
    </location>
</feature>
<dbReference type="PROSITE" id="PS00141">
    <property type="entry name" value="ASP_PROTEASE"/>
    <property type="match status" value="2"/>
</dbReference>
<dbReference type="InterPro" id="IPR033121">
    <property type="entry name" value="PEPTIDASE_A1"/>
</dbReference>
<feature type="active site" evidence="6">
    <location>
        <position position="83"/>
    </location>
</feature>
<dbReference type="CDD" id="cd05474">
    <property type="entry name" value="SAP_like"/>
    <property type="match status" value="1"/>
</dbReference>
<dbReference type="Proteomes" id="UP000761534">
    <property type="component" value="Unassembled WGS sequence"/>
</dbReference>
<feature type="chain" id="PRO_5024809052" description="Peptidase A1 domain-containing protein" evidence="8">
    <location>
        <begin position="17"/>
        <end position="398"/>
    </location>
</feature>
<accession>A0A642UW44</accession>
<sequence>MLNWWVVIFVLVVVEGLNNTTELAPSGVLKAPLEYGTGTPELLGPVRQKRGLTFQEPLMNKLTYYTVNITIGTPLQRVAVLIDTGSSDLWVPDERHGPGNGFDPRYSKSWVRSKDEFSIKYVKGYAKGVWGRDTIDFITGPSVRNQRFAVATDSSEFAMGVFGIGPVNAESSTQLYDNIPLSLVRQGRIAKNLYSIYLGEWSQNGGCILFGGIDRSRFYPPLHTIPLTSTMSIRVVLSSISVNGDTISDGQIGATLDTGTTLMYLPPEYVKAIAREYGAAYDKRNNVYRLTRKQFERTPKYVTFNFMGKGIDVPSKELFWPLKWFIDTDDDDLCLTVMSNEKSLGFNILGDTFLRSAYVVYDLDYREVALAQARHVYDFDDVIAITEAIPGTRAKDSI</sequence>
<dbReference type="PANTHER" id="PTHR47966:SF65">
    <property type="entry name" value="ASPARTIC-TYPE ENDOPEPTIDASE"/>
    <property type="match status" value="1"/>
</dbReference>
<dbReference type="OrthoDB" id="771136at2759"/>
<dbReference type="VEuPathDB" id="FungiDB:TRICI_005121"/>
<feature type="signal peptide" evidence="8">
    <location>
        <begin position="1"/>
        <end position="16"/>
    </location>
</feature>
<evidence type="ECO:0000256" key="1">
    <source>
        <dbReference type="ARBA" id="ARBA00007447"/>
    </source>
</evidence>
<keyword evidence="5 7" id="KW-0378">Hydrolase</keyword>
<protein>
    <recommendedName>
        <fullName evidence="9">Peptidase A1 domain-containing protein</fullName>
    </recommendedName>
</protein>
<evidence type="ECO:0000256" key="2">
    <source>
        <dbReference type="ARBA" id="ARBA00022670"/>
    </source>
</evidence>
<evidence type="ECO:0000313" key="10">
    <source>
        <dbReference type="EMBL" id="KAA8906621.1"/>
    </source>
</evidence>
<keyword evidence="11" id="KW-1185">Reference proteome</keyword>
<feature type="active site" evidence="6">
    <location>
        <position position="257"/>
    </location>
</feature>
<dbReference type="PROSITE" id="PS51767">
    <property type="entry name" value="PEPTIDASE_A1"/>
    <property type="match status" value="1"/>
</dbReference>
<dbReference type="GO" id="GO:0004190">
    <property type="term" value="F:aspartic-type endopeptidase activity"/>
    <property type="evidence" value="ECO:0007669"/>
    <property type="project" value="UniProtKB-KW"/>
</dbReference>
<evidence type="ECO:0000256" key="3">
    <source>
        <dbReference type="ARBA" id="ARBA00022729"/>
    </source>
</evidence>
<dbReference type="InterPro" id="IPR021109">
    <property type="entry name" value="Peptidase_aspartic_dom_sf"/>
</dbReference>
<keyword evidence="3 8" id="KW-0732">Signal</keyword>
<keyword evidence="2 7" id="KW-0645">Protease</keyword>
<dbReference type="Pfam" id="PF00026">
    <property type="entry name" value="Asp"/>
    <property type="match status" value="1"/>
</dbReference>
<dbReference type="Gene3D" id="2.40.70.10">
    <property type="entry name" value="Acid Proteases"/>
    <property type="match status" value="2"/>
</dbReference>
<dbReference type="AlphaFoldDB" id="A0A642UW44"/>
<reference evidence="10" key="1">
    <citation type="journal article" date="2019" name="G3 (Bethesda)">
        <title>Genome Assemblies of Two Rare Opportunistic Yeast Pathogens: Diutina rugosa (syn. Candida rugosa) and Trichomonascus ciferrii (syn. Candida ciferrii).</title>
        <authorList>
            <person name="Mixao V."/>
            <person name="Saus E."/>
            <person name="Hansen A.P."/>
            <person name="Lass-Florl C."/>
            <person name="Gabaldon T."/>
        </authorList>
    </citation>
    <scope>NUCLEOTIDE SEQUENCE</scope>
    <source>
        <strain evidence="10">CBS 4856</strain>
    </source>
</reference>
<evidence type="ECO:0000256" key="6">
    <source>
        <dbReference type="PIRSR" id="PIRSR601461-1"/>
    </source>
</evidence>
<dbReference type="PRINTS" id="PR00792">
    <property type="entry name" value="PEPSIN"/>
</dbReference>
<dbReference type="EMBL" id="SWFS01000394">
    <property type="protein sequence ID" value="KAA8906621.1"/>
    <property type="molecule type" value="Genomic_DNA"/>
</dbReference>
<dbReference type="InterPro" id="IPR001461">
    <property type="entry name" value="Aspartic_peptidase_A1"/>
</dbReference>
<evidence type="ECO:0000256" key="8">
    <source>
        <dbReference type="SAM" id="SignalP"/>
    </source>
</evidence>
<dbReference type="InterPro" id="IPR033876">
    <property type="entry name" value="SAP-like"/>
</dbReference>
<evidence type="ECO:0000256" key="7">
    <source>
        <dbReference type="RuleBase" id="RU000454"/>
    </source>
</evidence>
<dbReference type="GO" id="GO:0006508">
    <property type="term" value="P:proteolysis"/>
    <property type="evidence" value="ECO:0007669"/>
    <property type="project" value="UniProtKB-KW"/>
</dbReference>
<dbReference type="SUPFAM" id="SSF50630">
    <property type="entry name" value="Acid proteases"/>
    <property type="match status" value="1"/>
</dbReference>
<name>A0A642UW44_9ASCO</name>
<evidence type="ECO:0000256" key="4">
    <source>
        <dbReference type="ARBA" id="ARBA00022750"/>
    </source>
</evidence>
<comment type="similarity">
    <text evidence="1 7">Belongs to the peptidase A1 family.</text>
</comment>
<organism evidence="10 11">
    <name type="scientific">Trichomonascus ciferrii</name>
    <dbReference type="NCBI Taxonomy" id="44093"/>
    <lineage>
        <taxon>Eukaryota</taxon>
        <taxon>Fungi</taxon>
        <taxon>Dikarya</taxon>
        <taxon>Ascomycota</taxon>
        <taxon>Saccharomycotina</taxon>
        <taxon>Dipodascomycetes</taxon>
        <taxon>Dipodascales</taxon>
        <taxon>Trichomonascaceae</taxon>
        <taxon>Trichomonascus</taxon>
        <taxon>Trichomonascus ciferrii complex</taxon>
    </lineage>
</organism>
<proteinExistence type="inferred from homology"/>
<evidence type="ECO:0000259" key="9">
    <source>
        <dbReference type="PROSITE" id="PS51767"/>
    </source>
</evidence>
<evidence type="ECO:0000313" key="11">
    <source>
        <dbReference type="Proteomes" id="UP000761534"/>
    </source>
</evidence>
<gene>
    <name evidence="10" type="ORF">TRICI_005121</name>
</gene>
<comment type="caution">
    <text evidence="10">The sequence shown here is derived from an EMBL/GenBank/DDBJ whole genome shotgun (WGS) entry which is preliminary data.</text>
</comment>